<feature type="chain" id="PRO_5045613263" description="Lipoprotein" evidence="1">
    <location>
        <begin position="21"/>
        <end position="131"/>
    </location>
</feature>
<keyword evidence="1" id="KW-0732">Signal</keyword>
<gene>
    <name evidence="2" type="ORF">ACFOW7_14110</name>
</gene>
<dbReference type="EMBL" id="JBHSBU010000001">
    <property type="protein sequence ID" value="MFC4160473.1"/>
    <property type="molecule type" value="Genomic_DNA"/>
</dbReference>
<organism evidence="2 3">
    <name type="scientific">Chitinimonas lacunae</name>
    <dbReference type="NCBI Taxonomy" id="1963018"/>
    <lineage>
        <taxon>Bacteria</taxon>
        <taxon>Pseudomonadati</taxon>
        <taxon>Pseudomonadota</taxon>
        <taxon>Betaproteobacteria</taxon>
        <taxon>Neisseriales</taxon>
        <taxon>Chitinibacteraceae</taxon>
        <taxon>Chitinimonas</taxon>
    </lineage>
</organism>
<accession>A0ABV8MQK6</accession>
<sequence length="131" mass="14644">MKQILIAASIALLASTTALARQAPLVEPPRVALSTQTAEQVRGYIVNGARTLGWTVVSEKDGQVTLKFNKQNKHEVVINADYDAKGYQLRYVSSSNMNFEEANGQREIHPNYNRWINNLIKRIGEAQTMAQ</sequence>
<feature type="signal peptide" evidence="1">
    <location>
        <begin position="1"/>
        <end position="20"/>
    </location>
</feature>
<dbReference type="Proteomes" id="UP001595791">
    <property type="component" value="Unassembled WGS sequence"/>
</dbReference>
<protein>
    <recommendedName>
        <fullName evidence="4">Lipoprotein</fullName>
    </recommendedName>
</protein>
<evidence type="ECO:0000313" key="2">
    <source>
        <dbReference type="EMBL" id="MFC4160473.1"/>
    </source>
</evidence>
<evidence type="ECO:0008006" key="4">
    <source>
        <dbReference type="Google" id="ProtNLM"/>
    </source>
</evidence>
<keyword evidence="3" id="KW-1185">Reference proteome</keyword>
<name>A0ABV8MQK6_9NEIS</name>
<evidence type="ECO:0000256" key="1">
    <source>
        <dbReference type="SAM" id="SignalP"/>
    </source>
</evidence>
<reference evidence="3" key="1">
    <citation type="journal article" date="2019" name="Int. J. Syst. Evol. Microbiol.">
        <title>The Global Catalogue of Microorganisms (GCM) 10K type strain sequencing project: providing services to taxonomists for standard genome sequencing and annotation.</title>
        <authorList>
            <consortium name="The Broad Institute Genomics Platform"/>
            <consortium name="The Broad Institute Genome Sequencing Center for Infectious Disease"/>
            <person name="Wu L."/>
            <person name="Ma J."/>
        </authorList>
    </citation>
    <scope>NUCLEOTIDE SEQUENCE [LARGE SCALE GENOMIC DNA]</scope>
    <source>
        <strain evidence="3">LMG 29894</strain>
    </source>
</reference>
<dbReference type="RefSeq" id="WP_378165343.1">
    <property type="nucleotide sequence ID" value="NZ_JBHSBU010000001.1"/>
</dbReference>
<evidence type="ECO:0000313" key="3">
    <source>
        <dbReference type="Proteomes" id="UP001595791"/>
    </source>
</evidence>
<comment type="caution">
    <text evidence="2">The sequence shown here is derived from an EMBL/GenBank/DDBJ whole genome shotgun (WGS) entry which is preliminary data.</text>
</comment>
<proteinExistence type="predicted"/>